<dbReference type="AlphaFoldDB" id="A0A9D2HZP3"/>
<evidence type="ECO:0000313" key="3">
    <source>
        <dbReference type="Proteomes" id="UP000886856"/>
    </source>
</evidence>
<name>A0A9D2HZP3_9LACT</name>
<evidence type="ECO:0000259" key="1">
    <source>
        <dbReference type="Pfam" id="PF05709"/>
    </source>
</evidence>
<accession>A0A9D2HZP3</accession>
<dbReference type="EMBL" id="DWYW01000042">
    <property type="protein sequence ID" value="HJA89567.1"/>
    <property type="molecule type" value="Genomic_DNA"/>
</dbReference>
<dbReference type="Pfam" id="PF05709">
    <property type="entry name" value="Sipho_tail"/>
    <property type="match status" value="1"/>
</dbReference>
<evidence type="ECO:0000313" key="2">
    <source>
        <dbReference type="EMBL" id="HJA89567.1"/>
    </source>
</evidence>
<organism evidence="2 3">
    <name type="scientific">Candidatus Jeotgalibaca merdavium</name>
    <dbReference type="NCBI Taxonomy" id="2838627"/>
    <lineage>
        <taxon>Bacteria</taxon>
        <taxon>Bacillati</taxon>
        <taxon>Bacillota</taxon>
        <taxon>Bacilli</taxon>
        <taxon>Lactobacillales</taxon>
        <taxon>Carnobacteriaceae</taxon>
        <taxon>Jeotgalibaca</taxon>
    </lineage>
</organism>
<reference evidence="2" key="2">
    <citation type="submission" date="2021-04" db="EMBL/GenBank/DDBJ databases">
        <authorList>
            <person name="Gilroy R."/>
        </authorList>
    </citation>
    <scope>NUCLEOTIDE SEQUENCE</scope>
    <source>
        <strain evidence="2">CHK171-505</strain>
    </source>
</reference>
<comment type="caution">
    <text evidence="2">The sequence shown here is derived from an EMBL/GenBank/DDBJ whole genome shotgun (WGS) entry which is preliminary data.</text>
</comment>
<protein>
    <submittedName>
        <fullName evidence="2">Phage tail family protein</fullName>
    </submittedName>
</protein>
<sequence length="277" mass="32115">MTFTLYDPNMNELKYPEGVRPLDLLVSSIEKERKEQAIDGIPGVVDYGYNLKGREIKMNFMTEHYHDTFDHRLQRDEIYNLFDSYPYLYVSDNTVPSRVLKITIDGSFTPERYGYWYSTFEVDARVSSLPYWRTKYTTQDIETNGYSGLVEKFGTADGINVDRTKYTFTEKTFKVWNGGNVTVDPRNMMLNIRLYRLVTDGKFTMTNKTTGEVFKYTAVRTGNTVDLNGVKALVGLAENRLRETNRKFISLVPGENEITITGGTVDNIQFDFPFYYK</sequence>
<dbReference type="InterPro" id="IPR008841">
    <property type="entry name" value="Siphovirus-type_tail_N"/>
</dbReference>
<dbReference type="Proteomes" id="UP000886856">
    <property type="component" value="Unassembled WGS sequence"/>
</dbReference>
<proteinExistence type="predicted"/>
<feature type="domain" description="Siphovirus-type tail component RIFT-related" evidence="1">
    <location>
        <begin position="31"/>
        <end position="122"/>
    </location>
</feature>
<gene>
    <name evidence="2" type="ORF">H9948_02140</name>
</gene>
<reference evidence="2" key="1">
    <citation type="journal article" date="2021" name="PeerJ">
        <title>Extensive microbial diversity within the chicken gut microbiome revealed by metagenomics and culture.</title>
        <authorList>
            <person name="Gilroy R."/>
            <person name="Ravi A."/>
            <person name="Getino M."/>
            <person name="Pursley I."/>
            <person name="Horton D.L."/>
            <person name="Alikhan N.F."/>
            <person name="Baker D."/>
            <person name="Gharbi K."/>
            <person name="Hall N."/>
            <person name="Watson M."/>
            <person name="Adriaenssens E.M."/>
            <person name="Foster-Nyarko E."/>
            <person name="Jarju S."/>
            <person name="Secka A."/>
            <person name="Antonio M."/>
            <person name="Oren A."/>
            <person name="Chaudhuri R.R."/>
            <person name="La Ragione R."/>
            <person name="Hildebrand F."/>
            <person name="Pallen M.J."/>
        </authorList>
    </citation>
    <scope>NUCLEOTIDE SEQUENCE</scope>
    <source>
        <strain evidence="2">CHK171-505</strain>
    </source>
</reference>